<dbReference type="Gene3D" id="3.40.50.300">
    <property type="entry name" value="P-loop containing nucleotide triphosphate hydrolases"/>
    <property type="match status" value="1"/>
</dbReference>
<organism evidence="9 10">
    <name type="scientific">Candidatus Zambryskibacteria bacterium RIFCSPLOWO2_12_FULL_39_16</name>
    <dbReference type="NCBI Taxonomy" id="1802775"/>
    <lineage>
        <taxon>Bacteria</taxon>
        <taxon>Candidatus Zambryskiibacteriota</taxon>
    </lineage>
</organism>
<evidence type="ECO:0000256" key="3">
    <source>
        <dbReference type="ARBA" id="ARBA00022723"/>
    </source>
</evidence>
<keyword evidence="3" id="KW-0479">Metal-binding</keyword>
<evidence type="ECO:0000256" key="7">
    <source>
        <dbReference type="ARBA" id="ARBA00023125"/>
    </source>
</evidence>
<dbReference type="GO" id="GO:0043138">
    <property type="term" value="F:3'-5' DNA helicase activity"/>
    <property type="evidence" value="ECO:0007669"/>
    <property type="project" value="TreeGrafter"/>
</dbReference>
<dbReference type="GO" id="GO:0003677">
    <property type="term" value="F:DNA binding"/>
    <property type="evidence" value="ECO:0007669"/>
    <property type="project" value="UniProtKB-KW"/>
</dbReference>
<dbReference type="GO" id="GO:0006269">
    <property type="term" value="P:DNA replication, synthesis of primer"/>
    <property type="evidence" value="ECO:0007669"/>
    <property type="project" value="UniProtKB-KW"/>
</dbReference>
<sequence>MFIIECLPFSKSLNKDSLSYFSSQPVEPGSLIKVGLRGKSVNALVIGSQNATERKTEIKSANFQLKKISSVIAKPFLQKEFLEAVKETSEYFVASPGNILSHLIPLFILENPNVLSILKEEKINPPINKAHSEQKTKNEISVSQVPDEERFIHYRSLIREEFAKKKSVFLCLPQNEDIRQAKTKLSRGIEFFVYAFHNDLSNKDLKKEWKEACLASHPILVLATAKWLFLPRGDFGTIIIDKENQNGWKTLSRPFIDLRFFAETLANKKNIRTVIGDSFLRVETLSKYKQGEITEFENVKWRLPKDVATQVVDLRESSKKEKEFKILSPEILELINQTISKSSNMFIFAARKGLSSVTVCRDCGEQVKCNNCSSPMVLYKTKIYPDRNVGTGGAFKCHQCGETRDAAEVCQNCGSWKLAAFGSGIDRVAEEIRKNIPNINLYEIHKDTTGTNTKALKIAGSFYENKGSVLLGTEMAFPYLYKKVTNSAIVSFDSLFSIPDFRIREKIFRLILQTKNIAKENFLIQSRNPDDSTVKFAITGNLLDFYKKEIEDRKILDYPPFGIFIKITTRGTKNFVSRETEILKNILKDCNAAIFNSVHEKKGEQSAVNAVIKLPKDEWPKPSLISLLKSLSPHFEIKVDPDNLL</sequence>
<protein>
    <submittedName>
        <fullName evidence="9">Primosomal protein N</fullName>
    </submittedName>
</protein>
<name>A0A1G2US38_9BACT</name>
<dbReference type="AlphaFoldDB" id="A0A1G2US38"/>
<evidence type="ECO:0000256" key="4">
    <source>
        <dbReference type="ARBA" id="ARBA00022741"/>
    </source>
</evidence>
<dbReference type="GO" id="GO:0006310">
    <property type="term" value="P:DNA recombination"/>
    <property type="evidence" value="ECO:0007669"/>
    <property type="project" value="InterPro"/>
</dbReference>
<dbReference type="InterPro" id="IPR005259">
    <property type="entry name" value="PriA"/>
</dbReference>
<dbReference type="Pfam" id="PF17764">
    <property type="entry name" value="PriA_3primeBD"/>
    <property type="match status" value="1"/>
</dbReference>
<dbReference type="GO" id="GO:0006302">
    <property type="term" value="P:double-strand break repair"/>
    <property type="evidence" value="ECO:0007669"/>
    <property type="project" value="InterPro"/>
</dbReference>
<accession>A0A1G2US38</accession>
<keyword evidence="6" id="KW-0067">ATP-binding</keyword>
<evidence type="ECO:0000256" key="2">
    <source>
        <dbReference type="ARBA" id="ARBA00022705"/>
    </source>
</evidence>
<dbReference type="GO" id="GO:0005524">
    <property type="term" value="F:ATP binding"/>
    <property type="evidence" value="ECO:0007669"/>
    <property type="project" value="UniProtKB-KW"/>
</dbReference>
<evidence type="ECO:0000259" key="8">
    <source>
        <dbReference type="Pfam" id="PF17764"/>
    </source>
</evidence>
<evidence type="ECO:0000256" key="6">
    <source>
        <dbReference type="ARBA" id="ARBA00022840"/>
    </source>
</evidence>
<keyword evidence="2" id="KW-0235">DNA replication</keyword>
<dbReference type="GO" id="GO:1990077">
    <property type="term" value="C:primosome complex"/>
    <property type="evidence" value="ECO:0007669"/>
    <property type="project" value="UniProtKB-KW"/>
</dbReference>
<dbReference type="PANTHER" id="PTHR30580">
    <property type="entry name" value="PRIMOSOMAL PROTEIN N"/>
    <property type="match status" value="1"/>
</dbReference>
<evidence type="ECO:0000313" key="10">
    <source>
        <dbReference type="Proteomes" id="UP000177276"/>
    </source>
</evidence>
<gene>
    <name evidence="9" type="ORF">A3G46_00030</name>
</gene>
<keyword evidence="5" id="KW-0862">Zinc</keyword>
<keyword evidence="1" id="KW-0639">Primosome</keyword>
<feature type="domain" description="Primosomal protein N' 3' DNA-binding" evidence="8">
    <location>
        <begin position="23"/>
        <end position="105"/>
    </location>
</feature>
<proteinExistence type="predicted"/>
<dbReference type="InterPro" id="IPR041222">
    <property type="entry name" value="PriA_3primeBD"/>
</dbReference>
<dbReference type="GO" id="GO:0006270">
    <property type="term" value="P:DNA replication initiation"/>
    <property type="evidence" value="ECO:0007669"/>
    <property type="project" value="TreeGrafter"/>
</dbReference>
<keyword evidence="4" id="KW-0547">Nucleotide-binding</keyword>
<evidence type="ECO:0000256" key="5">
    <source>
        <dbReference type="ARBA" id="ARBA00022833"/>
    </source>
</evidence>
<dbReference type="NCBIfam" id="TIGR00595">
    <property type="entry name" value="priA"/>
    <property type="match status" value="1"/>
</dbReference>
<dbReference type="Gene3D" id="3.40.1440.60">
    <property type="entry name" value="PriA, 3(prime) DNA-binding domain"/>
    <property type="match status" value="1"/>
</dbReference>
<dbReference type="Proteomes" id="UP000177276">
    <property type="component" value="Unassembled WGS sequence"/>
</dbReference>
<evidence type="ECO:0000313" key="9">
    <source>
        <dbReference type="EMBL" id="OHB12188.1"/>
    </source>
</evidence>
<comment type="caution">
    <text evidence="9">The sequence shown here is derived from an EMBL/GenBank/DDBJ whole genome shotgun (WGS) entry which is preliminary data.</text>
</comment>
<reference evidence="9 10" key="1">
    <citation type="journal article" date="2016" name="Nat. Commun.">
        <title>Thousands of microbial genomes shed light on interconnected biogeochemical processes in an aquifer system.</title>
        <authorList>
            <person name="Anantharaman K."/>
            <person name="Brown C.T."/>
            <person name="Hug L.A."/>
            <person name="Sharon I."/>
            <person name="Castelle C.J."/>
            <person name="Probst A.J."/>
            <person name="Thomas B.C."/>
            <person name="Singh A."/>
            <person name="Wilkins M.J."/>
            <person name="Karaoz U."/>
            <person name="Brodie E.L."/>
            <person name="Williams K.H."/>
            <person name="Hubbard S.S."/>
            <person name="Banfield J.F."/>
        </authorList>
    </citation>
    <scope>NUCLEOTIDE SEQUENCE [LARGE SCALE GENOMIC DNA]</scope>
</reference>
<dbReference type="InterPro" id="IPR042115">
    <property type="entry name" value="PriA_3primeBD_sf"/>
</dbReference>
<dbReference type="PANTHER" id="PTHR30580:SF0">
    <property type="entry name" value="PRIMOSOMAL PROTEIN N"/>
    <property type="match status" value="1"/>
</dbReference>
<dbReference type="GO" id="GO:0046872">
    <property type="term" value="F:metal ion binding"/>
    <property type="evidence" value="ECO:0007669"/>
    <property type="project" value="UniProtKB-KW"/>
</dbReference>
<keyword evidence="7" id="KW-0238">DNA-binding</keyword>
<dbReference type="InterPro" id="IPR027417">
    <property type="entry name" value="P-loop_NTPase"/>
</dbReference>
<evidence type="ECO:0000256" key="1">
    <source>
        <dbReference type="ARBA" id="ARBA00022515"/>
    </source>
</evidence>
<dbReference type="EMBL" id="MHWS01000014">
    <property type="protein sequence ID" value="OHB12188.1"/>
    <property type="molecule type" value="Genomic_DNA"/>
</dbReference>